<keyword evidence="3" id="KW-1185">Reference proteome</keyword>
<keyword evidence="1" id="KW-1133">Transmembrane helix</keyword>
<feature type="transmembrane region" description="Helical" evidence="1">
    <location>
        <begin position="112"/>
        <end position="130"/>
    </location>
</feature>
<dbReference type="AlphaFoldDB" id="A0A0J6VDL5"/>
<sequence length="175" mass="18668">MDGSTTKRMRIREWVRRYLPCEIAGTVGEFGAAALVYLATDSLGAAAVAASVGASGGYYAAAYLSALRWSYRDQACRPALARLVMAALLALRSVAIEFGPAEVIDSIAVRPLAFYLGPALFGNVAAGWIFGKVVSDVAFYTCAVFSYERFKAILAQNVPRIEEGNRESATTIPAA</sequence>
<feature type="transmembrane region" description="Helical" evidence="1">
    <location>
        <begin position="79"/>
        <end position="100"/>
    </location>
</feature>
<reference evidence="2 3" key="1">
    <citation type="journal article" date="2015" name="Genome Biol. Evol.">
        <title>Characterization of Three Mycobacterium spp. with Potential Use in Bioremediation by Genome Sequencing and Comparative Genomics.</title>
        <authorList>
            <person name="Das S."/>
            <person name="Pettersson B.M."/>
            <person name="Behra P.R."/>
            <person name="Ramesh M."/>
            <person name="Dasgupta S."/>
            <person name="Bhattacharya A."/>
            <person name="Kirsebom L.A."/>
        </authorList>
    </citation>
    <scope>NUCLEOTIDE SEQUENCE [LARGE SCALE GENOMIC DNA]</scope>
    <source>
        <strain evidence="2 3">DSM 43826</strain>
    </source>
</reference>
<dbReference type="PATRIC" id="fig|37916.4.peg.6886"/>
<dbReference type="Proteomes" id="UP000036513">
    <property type="component" value="Unassembled WGS sequence"/>
</dbReference>
<evidence type="ECO:0000256" key="1">
    <source>
        <dbReference type="SAM" id="Phobius"/>
    </source>
</evidence>
<protein>
    <submittedName>
        <fullName evidence="2">Uncharacterized protein</fullName>
    </submittedName>
</protein>
<comment type="caution">
    <text evidence="2">The sequence shown here is derived from an EMBL/GenBank/DDBJ whole genome shotgun (WGS) entry which is preliminary data.</text>
</comment>
<proteinExistence type="predicted"/>
<feature type="transmembrane region" description="Helical" evidence="1">
    <location>
        <begin position="21"/>
        <end position="39"/>
    </location>
</feature>
<accession>A0A0J6VDL5</accession>
<keyword evidence="1" id="KW-0472">Membrane</keyword>
<evidence type="ECO:0000313" key="3">
    <source>
        <dbReference type="Proteomes" id="UP000036513"/>
    </source>
</evidence>
<name>A0A0J6VDL5_9MYCO</name>
<evidence type="ECO:0000313" key="2">
    <source>
        <dbReference type="EMBL" id="KMO67618.1"/>
    </source>
</evidence>
<gene>
    <name evidence="2" type="ORF">MCHLDSM_06870</name>
</gene>
<dbReference type="EMBL" id="JYNL01000069">
    <property type="protein sequence ID" value="KMO67618.1"/>
    <property type="molecule type" value="Genomic_DNA"/>
</dbReference>
<feature type="transmembrane region" description="Helical" evidence="1">
    <location>
        <begin position="45"/>
        <end position="67"/>
    </location>
</feature>
<dbReference type="STRING" id="37916.MCHLDSM_06870"/>
<keyword evidence="1" id="KW-0812">Transmembrane</keyword>
<dbReference type="RefSeq" id="WP_048473788.1">
    <property type="nucleotide sequence ID" value="NZ_JYNL01000069.1"/>
</dbReference>
<organism evidence="2 3">
    <name type="scientific">Mycolicibacterium chlorophenolicum</name>
    <dbReference type="NCBI Taxonomy" id="37916"/>
    <lineage>
        <taxon>Bacteria</taxon>
        <taxon>Bacillati</taxon>
        <taxon>Actinomycetota</taxon>
        <taxon>Actinomycetes</taxon>
        <taxon>Mycobacteriales</taxon>
        <taxon>Mycobacteriaceae</taxon>
        <taxon>Mycolicibacterium</taxon>
    </lineage>
</organism>